<dbReference type="EMBL" id="JAAWVQ010156163">
    <property type="protein sequence ID" value="MBN3286202.1"/>
    <property type="molecule type" value="Genomic_DNA"/>
</dbReference>
<dbReference type="Proteomes" id="UP001166093">
    <property type="component" value="Unassembled WGS sequence"/>
</dbReference>
<dbReference type="Pfam" id="PF00930">
    <property type="entry name" value="DPPIV_N"/>
    <property type="match status" value="1"/>
</dbReference>
<feature type="domain" description="Dipeptidylpeptidase IV N-terminal" evidence="1">
    <location>
        <begin position="136"/>
        <end position="184"/>
    </location>
</feature>
<dbReference type="PANTHER" id="PTHR11731">
    <property type="entry name" value="PROTEASE FAMILY S9B,C DIPEPTIDYL-PEPTIDASE IV-RELATED"/>
    <property type="match status" value="1"/>
</dbReference>
<proteinExistence type="predicted"/>
<accession>A0ABS2YI16</accession>
<dbReference type="PANTHER" id="PTHR11731:SF21">
    <property type="entry name" value="INACTIVE DIPEPTIDYL PEPTIDASE 10"/>
    <property type="match status" value="1"/>
</dbReference>
<dbReference type="InterPro" id="IPR050278">
    <property type="entry name" value="Serine_Prot_S9B/DPPIV"/>
</dbReference>
<protein>
    <submittedName>
        <fullName evidence="2">DPP10 peptidase</fullName>
    </submittedName>
</protein>
<dbReference type="SUPFAM" id="SSF82171">
    <property type="entry name" value="DPP6 N-terminal domain-like"/>
    <property type="match status" value="1"/>
</dbReference>
<dbReference type="Gene3D" id="2.140.10.30">
    <property type="entry name" value="Dipeptidylpeptidase IV, N-terminal domain"/>
    <property type="match status" value="1"/>
</dbReference>
<dbReference type="InterPro" id="IPR002469">
    <property type="entry name" value="Peptidase_S9B_N"/>
</dbReference>
<comment type="caution">
    <text evidence="2">The sequence shown here is derived from an EMBL/GenBank/DDBJ whole genome shotgun (WGS) entry which is preliminary data.</text>
</comment>
<sequence>MSVILLTPDETLKGSETKLSLGDLFKPEFAVHDPEVKWISDKEVVYRNRDGHVIKFNVAKNESKILLENSTFVTFKVAKYSVSPDLRFVLLAYDVKQLKVAVVKPILKKHHLDPKGLNNYRPISNLPFLRKVLGRVVAVYRHSYTASYVIYNIHTREVWELNPPEVVDSVLQHAAWGVQGQQLVRFIIASCCIEHIY</sequence>
<organism evidence="2 3">
    <name type="scientific">Polyodon spathula</name>
    <name type="common">North American paddlefish</name>
    <name type="synonym">Squalus spathula</name>
    <dbReference type="NCBI Taxonomy" id="7913"/>
    <lineage>
        <taxon>Eukaryota</taxon>
        <taxon>Metazoa</taxon>
        <taxon>Chordata</taxon>
        <taxon>Craniata</taxon>
        <taxon>Vertebrata</taxon>
        <taxon>Euteleostomi</taxon>
        <taxon>Actinopterygii</taxon>
        <taxon>Chondrostei</taxon>
        <taxon>Acipenseriformes</taxon>
        <taxon>Polyodontidae</taxon>
        <taxon>Polyodon</taxon>
    </lineage>
</organism>
<feature type="non-terminal residue" evidence="2">
    <location>
        <position position="1"/>
    </location>
</feature>
<name>A0ABS2YI16_POLSP</name>
<keyword evidence="3" id="KW-1185">Reference proteome</keyword>
<reference evidence="2" key="1">
    <citation type="journal article" date="2021" name="Cell">
        <title>Tracing the genetic footprints of vertebrate landing in non-teleost ray-finned fishes.</title>
        <authorList>
            <person name="Bi X."/>
            <person name="Wang K."/>
            <person name="Yang L."/>
            <person name="Pan H."/>
            <person name="Jiang H."/>
            <person name="Wei Q."/>
            <person name="Fang M."/>
            <person name="Yu H."/>
            <person name="Zhu C."/>
            <person name="Cai Y."/>
            <person name="He Y."/>
            <person name="Gan X."/>
            <person name="Zeng H."/>
            <person name="Yu D."/>
            <person name="Zhu Y."/>
            <person name="Jiang H."/>
            <person name="Qiu Q."/>
            <person name="Yang H."/>
            <person name="Zhang Y.E."/>
            <person name="Wang W."/>
            <person name="Zhu M."/>
            <person name="He S."/>
            <person name="Zhang G."/>
        </authorList>
    </citation>
    <scope>NUCLEOTIDE SEQUENCE</scope>
    <source>
        <strain evidence="2">Pddl_001</strain>
    </source>
</reference>
<evidence type="ECO:0000313" key="3">
    <source>
        <dbReference type="Proteomes" id="UP001166093"/>
    </source>
</evidence>
<gene>
    <name evidence="2" type="primary">Dpp10_0</name>
    <name evidence="2" type="ORF">GTO93_0016187</name>
</gene>
<feature type="non-terminal residue" evidence="2">
    <location>
        <position position="197"/>
    </location>
</feature>
<evidence type="ECO:0000313" key="2">
    <source>
        <dbReference type="EMBL" id="MBN3286202.1"/>
    </source>
</evidence>
<evidence type="ECO:0000259" key="1">
    <source>
        <dbReference type="Pfam" id="PF00930"/>
    </source>
</evidence>